<feature type="non-terminal residue" evidence="1">
    <location>
        <position position="70"/>
    </location>
</feature>
<evidence type="ECO:0008006" key="3">
    <source>
        <dbReference type="Google" id="ProtNLM"/>
    </source>
</evidence>
<proteinExistence type="predicted"/>
<dbReference type="EMBL" id="KK102639">
    <property type="protein sequence ID" value="KIY97272.1"/>
    <property type="molecule type" value="Genomic_DNA"/>
</dbReference>
<accession>A0A0D2JC52</accession>
<protein>
    <recommendedName>
        <fullName evidence="3">GAF domain-containing protein</fullName>
    </recommendedName>
</protein>
<gene>
    <name evidence="1" type="ORF">MNEG_10691</name>
</gene>
<dbReference type="RefSeq" id="XP_013896292.1">
    <property type="nucleotide sequence ID" value="XM_014040838.1"/>
</dbReference>
<dbReference type="STRING" id="145388.A0A0D2JC52"/>
<sequence>MSHKKARFIKDCASYMQNCPVPARDVFTHASQTVASLVVVPLLADDAMLGALYFTQDKPCDFSNIQDALL</sequence>
<dbReference type="SUPFAM" id="SSF55781">
    <property type="entry name" value="GAF domain-like"/>
    <property type="match status" value="1"/>
</dbReference>
<organism evidence="1 2">
    <name type="scientific">Monoraphidium neglectum</name>
    <dbReference type="NCBI Taxonomy" id="145388"/>
    <lineage>
        <taxon>Eukaryota</taxon>
        <taxon>Viridiplantae</taxon>
        <taxon>Chlorophyta</taxon>
        <taxon>core chlorophytes</taxon>
        <taxon>Chlorophyceae</taxon>
        <taxon>CS clade</taxon>
        <taxon>Sphaeropleales</taxon>
        <taxon>Selenastraceae</taxon>
        <taxon>Monoraphidium</taxon>
    </lineage>
</organism>
<dbReference type="KEGG" id="mng:MNEG_10691"/>
<evidence type="ECO:0000313" key="1">
    <source>
        <dbReference type="EMBL" id="KIY97272.1"/>
    </source>
</evidence>
<name>A0A0D2JC52_9CHLO</name>
<dbReference type="Proteomes" id="UP000054498">
    <property type="component" value="Unassembled WGS sequence"/>
</dbReference>
<evidence type="ECO:0000313" key="2">
    <source>
        <dbReference type="Proteomes" id="UP000054498"/>
    </source>
</evidence>
<keyword evidence="2" id="KW-1185">Reference proteome</keyword>
<reference evidence="1 2" key="1">
    <citation type="journal article" date="2013" name="BMC Genomics">
        <title>Reconstruction of the lipid metabolism for the microalga Monoraphidium neglectum from its genome sequence reveals characteristics suitable for biofuel production.</title>
        <authorList>
            <person name="Bogen C."/>
            <person name="Al-Dilaimi A."/>
            <person name="Albersmeier A."/>
            <person name="Wichmann J."/>
            <person name="Grundmann M."/>
            <person name="Rupp O."/>
            <person name="Lauersen K.J."/>
            <person name="Blifernez-Klassen O."/>
            <person name="Kalinowski J."/>
            <person name="Goesmann A."/>
            <person name="Mussgnug J.H."/>
            <person name="Kruse O."/>
        </authorList>
    </citation>
    <scope>NUCLEOTIDE SEQUENCE [LARGE SCALE GENOMIC DNA]</scope>
    <source>
        <strain evidence="1 2">SAG 48.87</strain>
    </source>
</reference>
<dbReference type="GeneID" id="25727879"/>
<dbReference type="AlphaFoldDB" id="A0A0D2JC52"/>